<feature type="compositionally biased region" description="Basic and acidic residues" evidence="1">
    <location>
        <begin position="77"/>
        <end position="96"/>
    </location>
</feature>
<protein>
    <submittedName>
        <fullName evidence="2">Uncharacterized protein</fullName>
    </submittedName>
</protein>
<dbReference type="PATRIC" id="fig|280871.6.peg.6014"/>
<proteinExistence type="predicted"/>
<feature type="region of interest" description="Disordered" evidence="1">
    <location>
        <begin position="74"/>
        <end position="96"/>
    </location>
</feature>
<dbReference type="EMBL" id="JXST01000078">
    <property type="protein sequence ID" value="KIU13602.1"/>
    <property type="molecule type" value="Genomic_DNA"/>
</dbReference>
<sequence length="96" mass="10823">MELAEESANDTREVRVVASAVSVKRTIAVEVGDNGCVVGVRFLSDAFRRWDSYTLGERVVKVADVAHDRYLSIQPNRDGHYPERGEVSARERKLNF</sequence>
<comment type="caution">
    <text evidence="2">The sequence shown here is derived from an EMBL/GenBank/DDBJ whole genome shotgun (WGS) entry which is preliminary data.</text>
</comment>
<dbReference type="Proteomes" id="UP000032221">
    <property type="component" value="Unassembled WGS sequence"/>
</dbReference>
<reference evidence="2 3" key="1">
    <citation type="submission" date="2015-01" db="EMBL/GenBank/DDBJ databases">
        <title>Genome sequence of Mycobacterium llatzerense and Mycobacterium immunogenum recovered from brain abscess.</title>
        <authorList>
            <person name="Greninger A.L."/>
            <person name="Langelier C."/>
            <person name="Cunningham G."/>
            <person name="Chiu C.Y."/>
            <person name="Miller S."/>
        </authorList>
    </citation>
    <scope>NUCLEOTIDE SEQUENCE [LARGE SCALE GENOMIC DNA]</scope>
    <source>
        <strain evidence="2 3">CLUC14</strain>
    </source>
</reference>
<name>A0A0D1L5N9_9MYCO</name>
<accession>A0A0D1L5N9</accession>
<organism evidence="2 3">
    <name type="scientific">Mycolicibacterium llatzerense</name>
    <dbReference type="NCBI Taxonomy" id="280871"/>
    <lineage>
        <taxon>Bacteria</taxon>
        <taxon>Bacillati</taxon>
        <taxon>Actinomycetota</taxon>
        <taxon>Actinomycetes</taxon>
        <taxon>Mycobacteriales</taxon>
        <taxon>Mycobacteriaceae</taxon>
        <taxon>Mycolicibacterium</taxon>
    </lineage>
</organism>
<dbReference type="AlphaFoldDB" id="A0A0D1L5N9"/>
<dbReference type="RefSeq" id="WP_043988372.1">
    <property type="nucleotide sequence ID" value="NZ_JXST01000078.1"/>
</dbReference>
<gene>
    <name evidence="2" type="ORF">TL10_28970</name>
</gene>
<evidence type="ECO:0000313" key="3">
    <source>
        <dbReference type="Proteomes" id="UP000032221"/>
    </source>
</evidence>
<evidence type="ECO:0000313" key="2">
    <source>
        <dbReference type="EMBL" id="KIU13602.1"/>
    </source>
</evidence>
<dbReference type="OrthoDB" id="4744610at2"/>
<evidence type="ECO:0000256" key="1">
    <source>
        <dbReference type="SAM" id="MobiDB-lite"/>
    </source>
</evidence>
<keyword evidence="3" id="KW-1185">Reference proteome</keyword>